<dbReference type="AlphaFoldDB" id="A0A4R5KG69"/>
<feature type="transmembrane region" description="Helical" evidence="6">
    <location>
        <begin position="359"/>
        <end position="384"/>
    </location>
</feature>
<dbReference type="InterPro" id="IPR036259">
    <property type="entry name" value="MFS_trans_sf"/>
</dbReference>
<evidence type="ECO:0000313" key="8">
    <source>
        <dbReference type="EMBL" id="TDF94381.1"/>
    </source>
</evidence>
<comment type="subcellular location">
    <subcellularLocation>
        <location evidence="1">Cell membrane</location>
        <topology evidence="1">Multi-pass membrane protein</topology>
    </subcellularLocation>
</comment>
<feature type="transmembrane region" description="Helical" evidence="6">
    <location>
        <begin position="20"/>
        <end position="40"/>
    </location>
</feature>
<gene>
    <name evidence="8" type="ORF">E1757_23475</name>
</gene>
<feature type="transmembrane region" description="Helical" evidence="6">
    <location>
        <begin position="112"/>
        <end position="129"/>
    </location>
</feature>
<feature type="transmembrane region" description="Helical" evidence="6">
    <location>
        <begin position="234"/>
        <end position="252"/>
    </location>
</feature>
<feature type="transmembrane region" description="Helical" evidence="6">
    <location>
        <begin position="396"/>
        <end position="420"/>
    </location>
</feature>
<sequence>MEKSGSKTGIWDARYRALTIGIILAVTTVAFEGLAITTIAPELARQLNGIHLYGWIFSAFLLSQILGTMVIGQQIGKIGVFRSFALSIAIFVTGILIAAASSNMPMLIGGRAFQGFGSGAVVTCVYYSITLSYPDALRTKILAAFSSAYILPALIGPYFAGLLAEYVSWRFVFWLVLPLIALALLLTLPSFRKLQAGNLPIKKGGGKEGYALLLTIGTGLLLTGLSFVSDWKGIALSILGLTVMIRPLHRLLPEGTFTVRKGLPATIISRGLYIACYIATESCVVLALTEVKGLSSELAGLIVAAGALSWSFAAWLQSKLDEKDGGHGRKKRVTGGIGLMIVGVSLVIAAVGLESGGIVFAMISQIFTGFGIGLANPTTGAIALQHARPGEEGEVSAYLQFVDAFCPGLSIGIGGAFIAVSEYVNQSISTGIMLALFAQLFFVILSFVASFRIARRHD</sequence>
<evidence type="ECO:0000256" key="2">
    <source>
        <dbReference type="ARBA" id="ARBA00022448"/>
    </source>
</evidence>
<dbReference type="InterPro" id="IPR011701">
    <property type="entry name" value="MFS"/>
</dbReference>
<feature type="transmembrane region" description="Helical" evidence="6">
    <location>
        <begin position="209"/>
        <end position="228"/>
    </location>
</feature>
<keyword evidence="9" id="KW-1185">Reference proteome</keyword>
<dbReference type="OrthoDB" id="9778875at2"/>
<dbReference type="Pfam" id="PF07690">
    <property type="entry name" value="MFS_1"/>
    <property type="match status" value="1"/>
</dbReference>
<evidence type="ECO:0000259" key="7">
    <source>
        <dbReference type="PROSITE" id="PS50850"/>
    </source>
</evidence>
<dbReference type="PROSITE" id="PS50850">
    <property type="entry name" value="MFS"/>
    <property type="match status" value="1"/>
</dbReference>
<feature type="transmembrane region" description="Helical" evidence="6">
    <location>
        <begin position="272"/>
        <end position="292"/>
    </location>
</feature>
<feature type="transmembrane region" description="Helical" evidence="6">
    <location>
        <begin position="79"/>
        <end position="100"/>
    </location>
</feature>
<name>A0A4R5KG69_9BACL</name>
<dbReference type="GO" id="GO:0005886">
    <property type="term" value="C:plasma membrane"/>
    <property type="evidence" value="ECO:0007669"/>
    <property type="project" value="UniProtKB-SubCell"/>
</dbReference>
<keyword evidence="3 6" id="KW-0812">Transmembrane</keyword>
<dbReference type="InterPro" id="IPR020846">
    <property type="entry name" value="MFS_dom"/>
</dbReference>
<feature type="transmembrane region" description="Helical" evidence="6">
    <location>
        <begin position="298"/>
        <end position="316"/>
    </location>
</feature>
<feature type="transmembrane region" description="Helical" evidence="6">
    <location>
        <begin position="52"/>
        <end position="72"/>
    </location>
</feature>
<organism evidence="8 9">
    <name type="scientific">Paenibacillus piri</name>
    <dbReference type="NCBI Taxonomy" id="2547395"/>
    <lineage>
        <taxon>Bacteria</taxon>
        <taxon>Bacillati</taxon>
        <taxon>Bacillota</taxon>
        <taxon>Bacilli</taxon>
        <taxon>Bacillales</taxon>
        <taxon>Paenibacillaceae</taxon>
        <taxon>Paenibacillus</taxon>
    </lineage>
</organism>
<dbReference type="PANTHER" id="PTHR23501:SF154">
    <property type="entry name" value="MULTIDRUG-EFFLUX TRANSPORTER RV1634-RELATED"/>
    <property type="match status" value="1"/>
</dbReference>
<feature type="transmembrane region" description="Helical" evidence="6">
    <location>
        <begin position="171"/>
        <end position="188"/>
    </location>
</feature>
<comment type="caution">
    <text evidence="8">The sequence shown here is derived from an EMBL/GenBank/DDBJ whole genome shotgun (WGS) entry which is preliminary data.</text>
</comment>
<dbReference type="SUPFAM" id="SSF103473">
    <property type="entry name" value="MFS general substrate transporter"/>
    <property type="match status" value="1"/>
</dbReference>
<dbReference type="RefSeq" id="WP_133232700.1">
    <property type="nucleotide sequence ID" value="NZ_SMRT01000013.1"/>
</dbReference>
<proteinExistence type="predicted"/>
<dbReference type="Gene3D" id="1.20.1720.10">
    <property type="entry name" value="Multidrug resistance protein D"/>
    <property type="match status" value="1"/>
</dbReference>
<feature type="domain" description="Major facilitator superfamily (MFS) profile" evidence="7">
    <location>
        <begin position="18"/>
        <end position="456"/>
    </location>
</feature>
<dbReference type="Gene3D" id="1.20.1250.20">
    <property type="entry name" value="MFS general substrate transporter like domains"/>
    <property type="match status" value="1"/>
</dbReference>
<dbReference type="GO" id="GO:0022857">
    <property type="term" value="F:transmembrane transporter activity"/>
    <property type="evidence" value="ECO:0007669"/>
    <property type="project" value="InterPro"/>
</dbReference>
<keyword evidence="5 6" id="KW-0472">Membrane</keyword>
<evidence type="ECO:0000256" key="3">
    <source>
        <dbReference type="ARBA" id="ARBA00022692"/>
    </source>
</evidence>
<evidence type="ECO:0000256" key="1">
    <source>
        <dbReference type="ARBA" id="ARBA00004651"/>
    </source>
</evidence>
<dbReference type="Proteomes" id="UP000295636">
    <property type="component" value="Unassembled WGS sequence"/>
</dbReference>
<accession>A0A4R5KG69</accession>
<dbReference type="PANTHER" id="PTHR23501">
    <property type="entry name" value="MAJOR FACILITATOR SUPERFAMILY"/>
    <property type="match status" value="1"/>
</dbReference>
<evidence type="ECO:0000256" key="5">
    <source>
        <dbReference type="ARBA" id="ARBA00023136"/>
    </source>
</evidence>
<feature type="transmembrane region" description="Helical" evidence="6">
    <location>
        <begin position="141"/>
        <end position="159"/>
    </location>
</feature>
<feature type="transmembrane region" description="Helical" evidence="6">
    <location>
        <begin position="432"/>
        <end position="454"/>
    </location>
</feature>
<protein>
    <submittedName>
        <fullName evidence="8">MFS transporter</fullName>
    </submittedName>
</protein>
<reference evidence="8 9" key="1">
    <citation type="submission" date="2019-03" db="EMBL/GenBank/DDBJ databases">
        <title>This is whole genome sequence of Paenibacillus sp MS74 strain.</title>
        <authorList>
            <person name="Trinh H.N."/>
        </authorList>
    </citation>
    <scope>NUCLEOTIDE SEQUENCE [LARGE SCALE GENOMIC DNA]</scope>
    <source>
        <strain evidence="8 9">MS74</strain>
    </source>
</reference>
<dbReference type="EMBL" id="SMRT01000013">
    <property type="protein sequence ID" value="TDF94381.1"/>
    <property type="molecule type" value="Genomic_DNA"/>
</dbReference>
<feature type="transmembrane region" description="Helical" evidence="6">
    <location>
        <begin position="336"/>
        <end position="353"/>
    </location>
</feature>
<keyword evidence="4 6" id="KW-1133">Transmembrane helix</keyword>
<evidence type="ECO:0000256" key="4">
    <source>
        <dbReference type="ARBA" id="ARBA00022989"/>
    </source>
</evidence>
<evidence type="ECO:0000256" key="6">
    <source>
        <dbReference type="SAM" id="Phobius"/>
    </source>
</evidence>
<keyword evidence="2" id="KW-0813">Transport</keyword>
<evidence type="ECO:0000313" key="9">
    <source>
        <dbReference type="Proteomes" id="UP000295636"/>
    </source>
</evidence>